<evidence type="ECO:0000256" key="2">
    <source>
        <dbReference type="SAM" id="Phobius"/>
    </source>
</evidence>
<dbReference type="Proteomes" id="UP000606786">
    <property type="component" value="Unassembled WGS sequence"/>
</dbReference>
<feature type="region of interest" description="Disordered" evidence="1">
    <location>
        <begin position="547"/>
        <end position="583"/>
    </location>
</feature>
<dbReference type="EMBL" id="CAJHJT010000001">
    <property type="protein sequence ID" value="CAD6994155.1"/>
    <property type="molecule type" value="Genomic_DNA"/>
</dbReference>
<feature type="region of interest" description="Disordered" evidence="1">
    <location>
        <begin position="390"/>
        <end position="418"/>
    </location>
</feature>
<protein>
    <submittedName>
        <fullName evidence="3">(Mediterranean fruit fly) hypothetical protein</fullName>
    </submittedName>
</protein>
<dbReference type="AlphaFoldDB" id="A0A811U9Y9"/>
<feature type="compositionally biased region" description="Polar residues" evidence="1">
    <location>
        <begin position="399"/>
        <end position="418"/>
    </location>
</feature>
<feature type="region of interest" description="Disordered" evidence="1">
    <location>
        <begin position="754"/>
        <end position="859"/>
    </location>
</feature>
<gene>
    <name evidence="3" type="ORF">CCAP1982_LOCUS2921</name>
</gene>
<comment type="caution">
    <text evidence="3">The sequence shown here is derived from an EMBL/GenBank/DDBJ whole genome shotgun (WGS) entry which is preliminary data.</text>
</comment>
<proteinExistence type="predicted"/>
<feature type="region of interest" description="Disordered" evidence="1">
    <location>
        <begin position="255"/>
        <end position="284"/>
    </location>
</feature>
<feature type="compositionally biased region" description="Polar residues" evidence="1">
    <location>
        <begin position="693"/>
        <end position="713"/>
    </location>
</feature>
<feature type="compositionally biased region" description="Acidic residues" evidence="1">
    <location>
        <begin position="657"/>
        <end position="669"/>
    </location>
</feature>
<reference evidence="3" key="1">
    <citation type="submission" date="2020-11" db="EMBL/GenBank/DDBJ databases">
        <authorList>
            <person name="Whitehead M."/>
        </authorList>
    </citation>
    <scope>NUCLEOTIDE SEQUENCE</scope>
    <source>
        <strain evidence="3">EGII</strain>
    </source>
</reference>
<sequence length="1079" mass="117574">MYVLPMINAAVIKRSLVETNTIASTPTIDETNANTPPAGVGEIDFTTVNTPLLANKQTADNSNESDSSEPTVAPSEMLISVEPETTTGSSSTITVNTTTAEFGTATLHVPQNVSNDIPKTLNEGYEGQRNIKQIFIESKFDNADAVLVEGLGNTLPDSIRNEIDGELEANAIPADEALSQVVSDQAEDGLTQHESSTKLAEKVADVLTEVTSANYFTEPHQSVFETTERSTIAQALTSNGDRSLSASKALSIFFPKPDAEPSSTTSMPVGGSEREPRNFKQINDNGNVDILNERSESDSQSMADTEMQNIEEAENGIKEEPLSAGKSMEAPKLNQNSEAALHSPETTELKEGKPKTLDLSKIYENIITRPDEEMQYDESMIILDGDESIDDEEEGESLTKNINTPQLHHTGSTESESPVANVTELTSVVSDEPSLSIVLNENLTASEPINGAVDDQSVDLLQLVETDPLLTEDVGTTVEPESVKNVHVVIKKQGVELDEALMGVTPVEVLEETTTVKVLVKKIVDENVLTTEKTLVTLGKDLSIEKEQNDDAAEEASTDLDVASEARETNEGEGIVHNKGISHAEDKLNNENNQMDRANNTQAEQEEHGEQEEQREQEMQSQQEEQIEQEMQSQQEEQSEPQRESDREAQSQQIEPNEQEEETPEEEENTSSSIELNTQFEGKEDVLNGDKQFFTQTNNDIGNQAEKSTTTPSTLEEVIVQDEAVDDLNVLQSSTQGTVSAQEKVESKIKALQEIENNFTDEEMEKTSHSTSEEEEISKEDTQNETKAPEHSIETKAIANEEAEASVSQEEAEESSSVETAAEEDEKKEKALHSSTVKAVTEKAEEQNSVSQSSTATGHTDAQIHISLFSTTSIPNQELEHTSSFIAAATETHTTDRKEIETFEDANNNTEDPDIVPLLVGVSTGQGEVTASTKGSRSINSQTHHSMLLTQMDDAAAATLFETFPPHDVGRTMNDHLAAESKAGIGKVTSAALLSRSGVIITVCTSIACMFLLASVVAFLISFQRQHGTLDIEMQEQRCGKDNLDEEDDEVGTCTKLLDIELPKTTIVSASSEELEECL</sequence>
<organism evidence="3 4">
    <name type="scientific">Ceratitis capitata</name>
    <name type="common">Mediterranean fruit fly</name>
    <name type="synonym">Tephritis capitata</name>
    <dbReference type="NCBI Taxonomy" id="7213"/>
    <lineage>
        <taxon>Eukaryota</taxon>
        <taxon>Metazoa</taxon>
        <taxon>Ecdysozoa</taxon>
        <taxon>Arthropoda</taxon>
        <taxon>Hexapoda</taxon>
        <taxon>Insecta</taxon>
        <taxon>Pterygota</taxon>
        <taxon>Neoptera</taxon>
        <taxon>Endopterygota</taxon>
        <taxon>Diptera</taxon>
        <taxon>Brachycera</taxon>
        <taxon>Muscomorpha</taxon>
        <taxon>Tephritoidea</taxon>
        <taxon>Tephritidae</taxon>
        <taxon>Ceratitis</taxon>
        <taxon>Ceratitis</taxon>
    </lineage>
</organism>
<feature type="compositionally biased region" description="Acidic residues" evidence="1">
    <location>
        <begin position="810"/>
        <end position="824"/>
    </location>
</feature>
<feature type="compositionally biased region" description="Basic and acidic residues" evidence="1">
    <location>
        <begin position="605"/>
        <end position="618"/>
    </location>
</feature>
<feature type="compositionally biased region" description="Basic and acidic residues" evidence="1">
    <location>
        <begin position="640"/>
        <end position="649"/>
    </location>
</feature>
<evidence type="ECO:0000256" key="1">
    <source>
        <dbReference type="SAM" id="MobiDB-lite"/>
    </source>
</evidence>
<dbReference type="OrthoDB" id="7867578at2759"/>
<keyword evidence="4" id="KW-1185">Reference proteome</keyword>
<feature type="compositionally biased region" description="Polar residues" evidence="1">
    <location>
        <begin position="847"/>
        <end position="859"/>
    </location>
</feature>
<evidence type="ECO:0000313" key="4">
    <source>
        <dbReference type="Proteomes" id="UP000606786"/>
    </source>
</evidence>
<name>A0A811U9Y9_CERCA</name>
<accession>A0A811U9Y9</accession>
<keyword evidence="2" id="KW-0472">Membrane</keyword>
<keyword evidence="2" id="KW-0812">Transmembrane</keyword>
<feature type="transmembrane region" description="Helical" evidence="2">
    <location>
        <begin position="999"/>
        <end position="1021"/>
    </location>
</feature>
<evidence type="ECO:0000313" key="3">
    <source>
        <dbReference type="EMBL" id="CAD6994155.1"/>
    </source>
</evidence>
<feature type="compositionally biased region" description="Low complexity" evidence="1">
    <location>
        <begin position="619"/>
        <end position="636"/>
    </location>
</feature>
<feature type="region of interest" description="Disordered" evidence="1">
    <location>
        <begin position="600"/>
        <end position="713"/>
    </location>
</feature>
<keyword evidence="2" id="KW-1133">Transmembrane helix</keyword>
<feature type="compositionally biased region" description="Basic and acidic residues" evidence="1">
    <location>
        <begin position="564"/>
        <end position="583"/>
    </location>
</feature>
<feature type="compositionally biased region" description="Basic and acidic residues" evidence="1">
    <location>
        <begin position="779"/>
        <end position="794"/>
    </location>
</feature>
<feature type="region of interest" description="Disordered" evidence="1">
    <location>
        <begin position="332"/>
        <end position="353"/>
    </location>
</feature>